<dbReference type="Proteomes" id="UP000254031">
    <property type="component" value="Unassembled WGS sequence"/>
</dbReference>
<sequence length="34" mass="3895">MFILGIITGVAVAFATQAFFRQYKLTERNKDKSE</sequence>
<dbReference type="EMBL" id="UGPL01000006">
    <property type="protein sequence ID" value="STY67447.1"/>
    <property type="molecule type" value="Genomic_DNA"/>
</dbReference>
<organism evidence="1 2">
    <name type="scientific">Mannheimia haemolytica</name>
    <name type="common">Pasteurella haemolytica</name>
    <dbReference type="NCBI Taxonomy" id="75985"/>
    <lineage>
        <taxon>Bacteria</taxon>
        <taxon>Pseudomonadati</taxon>
        <taxon>Pseudomonadota</taxon>
        <taxon>Gammaproteobacteria</taxon>
        <taxon>Pasteurellales</taxon>
        <taxon>Pasteurellaceae</taxon>
        <taxon>Mannheimia</taxon>
    </lineage>
</organism>
<proteinExistence type="predicted"/>
<evidence type="ECO:0000313" key="1">
    <source>
        <dbReference type="EMBL" id="STY67447.1"/>
    </source>
</evidence>
<reference evidence="1 2" key="1">
    <citation type="submission" date="2018-06" db="EMBL/GenBank/DDBJ databases">
        <authorList>
            <consortium name="Pathogen Informatics"/>
            <person name="Doyle S."/>
        </authorList>
    </citation>
    <scope>NUCLEOTIDE SEQUENCE [LARGE SCALE GENOMIC DNA]</scope>
    <source>
        <strain evidence="1 2">NCTC9380</strain>
    </source>
</reference>
<gene>
    <name evidence="1" type="ORF">NCTC9380_02805</name>
</gene>
<name>A0A378NHW3_MANHA</name>
<dbReference type="AlphaFoldDB" id="A0A378NHW3"/>
<evidence type="ECO:0000313" key="2">
    <source>
        <dbReference type="Proteomes" id="UP000254031"/>
    </source>
</evidence>
<accession>A0A378NHW3</accession>
<protein>
    <submittedName>
        <fullName evidence="1">Uncharacterized protein</fullName>
    </submittedName>
</protein>